<dbReference type="PANTHER" id="PTHR47926:SF497">
    <property type="entry name" value="TETRATRICOPEPTIDE-LIKE HELICAL DOMAIN SUPERFAMILY"/>
    <property type="match status" value="1"/>
</dbReference>
<dbReference type="PROSITE" id="PS51375">
    <property type="entry name" value="PPR"/>
    <property type="match status" value="1"/>
</dbReference>
<dbReference type="Gene3D" id="1.10.10.1420">
    <property type="entry name" value="DNA replication factor Cdt1, C-terminal WH domain"/>
    <property type="match status" value="1"/>
</dbReference>
<sequence length="421" mass="46513">MLGLSHLDKAGDQSTYGHAPDGSGGSDKFLAFTIFGQNFPEAPYMKTGLLLDVVEGRDEESDFTALRQIFSSRLVDYFLKHPEACDIPQAILPGPFNKCNEAGDLSESTLRRAMPSSDDKQQATAGQKQTLSCKPAKRVLDFSYLEGSTLACQHVERSLGSSSIDQKTCHSGTTRLQMSIHLPDIVSLIHNIFQSVNFSPITKEELVHKIILGEVEEQIGILEKRVPDWICWIPAPSRDDQENVRLRHSSGNGYSLGQCIKTIQYSLLDTGADLGPLDHGQAIHGCISKVNLEEDLTVSNALMDYYSKGACLESAKKILNGLVKKDVFSWTTVILGHASHGKGNCALEMFYDMLESRVILNDVTLSLVLSGTWTWLKIEIAGKKTIELEPCGDGVCVLLRNKYNAANRIEDEQKMRKMMAD</sequence>
<dbReference type="InterPro" id="IPR011990">
    <property type="entry name" value="TPR-like_helical_dom_sf"/>
</dbReference>
<evidence type="ECO:0000256" key="2">
    <source>
        <dbReference type="PROSITE-ProRule" id="PRU00708"/>
    </source>
</evidence>
<dbReference type="Pfam" id="PF01535">
    <property type="entry name" value="PPR"/>
    <property type="match status" value="1"/>
</dbReference>
<dbReference type="Proteomes" id="UP001314170">
    <property type="component" value="Unassembled WGS sequence"/>
</dbReference>
<feature type="repeat" description="PPR" evidence="2">
    <location>
        <begin position="326"/>
        <end position="360"/>
    </location>
</feature>
<protein>
    <recommendedName>
        <fullName evidence="5">Pentatricopeptide repeat-containing protein</fullName>
    </recommendedName>
</protein>
<dbReference type="EMBL" id="CAWUPB010001195">
    <property type="protein sequence ID" value="CAK7355304.1"/>
    <property type="molecule type" value="Genomic_DNA"/>
</dbReference>
<accession>A0AAV1SMV3</accession>
<evidence type="ECO:0000256" key="1">
    <source>
        <dbReference type="ARBA" id="ARBA00022737"/>
    </source>
</evidence>
<gene>
    <name evidence="3" type="ORF">DCAF_LOCUS25598</name>
</gene>
<comment type="caution">
    <text evidence="3">The sequence shown here is derived from an EMBL/GenBank/DDBJ whole genome shotgun (WGS) entry which is preliminary data.</text>
</comment>
<evidence type="ECO:0000313" key="4">
    <source>
        <dbReference type="Proteomes" id="UP001314170"/>
    </source>
</evidence>
<dbReference type="InterPro" id="IPR046960">
    <property type="entry name" value="PPR_At4g14850-like_plant"/>
</dbReference>
<proteinExistence type="predicted"/>
<name>A0AAV1SMV3_9ROSI</name>
<keyword evidence="4" id="KW-1185">Reference proteome</keyword>
<dbReference type="GO" id="GO:0009451">
    <property type="term" value="P:RNA modification"/>
    <property type="evidence" value="ECO:0007669"/>
    <property type="project" value="InterPro"/>
</dbReference>
<dbReference type="NCBIfam" id="TIGR00756">
    <property type="entry name" value="PPR"/>
    <property type="match status" value="1"/>
</dbReference>
<reference evidence="3 4" key="1">
    <citation type="submission" date="2024-01" db="EMBL/GenBank/DDBJ databases">
        <authorList>
            <person name="Waweru B."/>
        </authorList>
    </citation>
    <scope>NUCLEOTIDE SEQUENCE [LARGE SCALE GENOMIC DNA]</scope>
</reference>
<dbReference type="Gene3D" id="1.25.40.10">
    <property type="entry name" value="Tetratricopeptide repeat domain"/>
    <property type="match status" value="1"/>
</dbReference>
<evidence type="ECO:0008006" key="5">
    <source>
        <dbReference type="Google" id="ProtNLM"/>
    </source>
</evidence>
<dbReference type="AlphaFoldDB" id="A0AAV1SMV3"/>
<keyword evidence="1" id="KW-0677">Repeat</keyword>
<evidence type="ECO:0000313" key="3">
    <source>
        <dbReference type="EMBL" id="CAK7355304.1"/>
    </source>
</evidence>
<dbReference type="InterPro" id="IPR002885">
    <property type="entry name" value="PPR_rpt"/>
</dbReference>
<organism evidence="3 4">
    <name type="scientific">Dovyalis caffra</name>
    <dbReference type="NCBI Taxonomy" id="77055"/>
    <lineage>
        <taxon>Eukaryota</taxon>
        <taxon>Viridiplantae</taxon>
        <taxon>Streptophyta</taxon>
        <taxon>Embryophyta</taxon>
        <taxon>Tracheophyta</taxon>
        <taxon>Spermatophyta</taxon>
        <taxon>Magnoliopsida</taxon>
        <taxon>eudicotyledons</taxon>
        <taxon>Gunneridae</taxon>
        <taxon>Pentapetalae</taxon>
        <taxon>rosids</taxon>
        <taxon>fabids</taxon>
        <taxon>Malpighiales</taxon>
        <taxon>Salicaceae</taxon>
        <taxon>Flacourtieae</taxon>
        <taxon>Dovyalis</taxon>
    </lineage>
</organism>
<dbReference type="InterPro" id="IPR038090">
    <property type="entry name" value="Cdt1_C_WH_dom_sf"/>
</dbReference>
<dbReference type="PANTHER" id="PTHR47926">
    <property type="entry name" value="PENTATRICOPEPTIDE REPEAT-CONTAINING PROTEIN"/>
    <property type="match status" value="1"/>
</dbReference>
<dbReference type="GO" id="GO:0003723">
    <property type="term" value="F:RNA binding"/>
    <property type="evidence" value="ECO:0007669"/>
    <property type="project" value="InterPro"/>
</dbReference>